<dbReference type="RefSeq" id="WP_321545997.1">
    <property type="nucleotide sequence ID" value="NZ_JAXIVS010000004.1"/>
</dbReference>
<keyword evidence="2" id="KW-1185">Reference proteome</keyword>
<protein>
    <recommendedName>
        <fullName evidence="3">Lipoprotein</fullName>
    </recommendedName>
</protein>
<proteinExistence type="predicted"/>
<evidence type="ECO:0000313" key="1">
    <source>
        <dbReference type="EMBL" id="MDY7227269.1"/>
    </source>
</evidence>
<gene>
    <name evidence="1" type="ORF">SYV04_12735</name>
</gene>
<dbReference type="EMBL" id="JAXIVS010000004">
    <property type="protein sequence ID" value="MDY7227269.1"/>
    <property type="molecule type" value="Genomic_DNA"/>
</dbReference>
<evidence type="ECO:0000313" key="2">
    <source>
        <dbReference type="Proteomes" id="UP001291309"/>
    </source>
</evidence>
<accession>A0ABU5H1E5</accession>
<evidence type="ECO:0008006" key="3">
    <source>
        <dbReference type="Google" id="ProtNLM"/>
    </source>
</evidence>
<reference evidence="1 2" key="1">
    <citation type="submission" date="2023-12" db="EMBL/GenBank/DDBJ databases">
        <title>the genome sequence of Hyalangium sp. s54d21.</title>
        <authorList>
            <person name="Zhang X."/>
        </authorList>
    </citation>
    <scope>NUCLEOTIDE SEQUENCE [LARGE SCALE GENOMIC DNA]</scope>
    <source>
        <strain evidence="2">s54d21</strain>
    </source>
</reference>
<name>A0ABU5H1E5_9BACT</name>
<dbReference type="Proteomes" id="UP001291309">
    <property type="component" value="Unassembled WGS sequence"/>
</dbReference>
<comment type="caution">
    <text evidence="1">The sequence shown here is derived from an EMBL/GenBank/DDBJ whole genome shotgun (WGS) entry which is preliminary data.</text>
</comment>
<dbReference type="PROSITE" id="PS51257">
    <property type="entry name" value="PROKAR_LIPOPROTEIN"/>
    <property type="match status" value="1"/>
</dbReference>
<sequence length="182" mass="19942">MRSSYRILLLTLPLLTVGCGDLFYVEAETEELCKTQRDLSFPAGLPLPGSVQQTFLFPVSDITATIPAGDTESVLRVRSFTLKATSGNPELSGIEKASLTLRLQNQSRPTTLLEYRRAANQPSTQTLSATGNGTLDLQELIREEELELTMEASGALPPRAWTADLTVCAGLRLKADFFDMIF</sequence>
<organism evidence="1 2">
    <name type="scientific">Hyalangium rubrum</name>
    <dbReference type="NCBI Taxonomy" id="3103134"/>
    <lineage>
        <taxon>Bacteria</taxon>
        <taxon>Pseudomonadati</taxon>
        <taxon>Myxococcota</taxon>
        <taxon>Myxococcia</taxon>
        <taxon>Myxococcales</taxon>
        <taxon>Cystobacterineae</taxon>
        <taxon>Archangiaceae</taxon>
        <taxon>Hyalangium</taxon>
    </lineage>
</organism>